<dbReference type="PROSITE" id="PS50943">
    <property type="entry name" value="HTH_CROC1"/>
    <property type="match status" value="1"/>
</dbReference>
<sequence>MSVSVLGEVERGNRLPSEPVVERMATVLNISKQDFIS</sequence>
<evidence type="ECO:0000259" key="1">
    <source>
        <dbReference type="PROSITE" id="PS50943"/>
    </source>
</evidence>
<evidence type="ECO:0000313" key="3">
    <source>
        <dbReference type="Proteomes" id="UP000018896"/>
    </source>
</evidence>
<evidence type="ECO:0000313" key="2">
    <source>
        <dbReference type="EMBL" id="GAE37296.1"/>
    </source>
</evidence>
<gene>
    <name evidence="2" type="ORF">JCM9157_4570</name>
</gene>
<comment type="caution">
    <text evidence="2">The sequence shown here is derived from an EMBL/GenBank/DDBJ whole genome shotgun (WGS) entry which is preliminary data.</text>
</comment>
<dbReference type="GO" id="GO:0003677">
    <property type="term" value="F:DNA binding"/>
    <property type="evidence" value="ECO:0007669"/>
    <property type="project" value="UniProtKB-KW"/>
</dbReference>
<protein>
    <submittedName>
        <fullName evidence="2">DNA-binding protein</fullName>
    </submittedName>
</protein>
<dbReference type="Proteomes" id="UP000018896">
    <property type="component" value="Unassembled WGS sequence"/>
</dbReference>
<organism evidence="2 3">
    <name type="scientific">Halalkalibacter akibai (strain ATCC 43226 / DSM 21942 / CIP 109018 / JCM 9157 / 1139)</name>
    <name type="common">Bacillus akibai</name>
    <dbReference type="NCBI Taxonomy" id="1236973"/>
    <lineage>
        <taxon>Bacteria</taxon>
        <taxon>Bacillati</taxon>
        <taxon>Bacillota</taxon>
        <taxon>Bacilli</taxon>
        <taxon>Bacillales</taxon>
        <taxon>Bacillaceae</taxon>
        <taxon>Halalkalibacter</taxon>
    </lineage>
</organism>
<dbReference type="EMBL" id="BAUV01000064">
    <property type="protein sequence ID" value="GAE37296.1"/>
    <property type="molecule type" value="Genomic_DNA"/>
</dbReference>
<keyword evidence="3" id="KW-1185">Reference proteome</keyword>
<dbReference type="SUPFAM" id="SSF47413">
    <property type="entry name" value="lambda repressor-like DNA-binding domains"/>
    <property type="match status" value="1"/>
</dbReference>
<feature type="domain" description="HTH cro/C1-type" evidence="1">
    <location>
        <begin position="1"/>
        <end position="35"/>
    </location>
</feature>
<dbReference type="Gene3D" id="1.10.260.40">
    <property type="entry name" value="lambda repressor-like DNA-binding domains"/>
    <property type="match status" value="1"/>
</dbReference>
<dbReference type="InterPro" id="IPR001387">
    <property type="entry name" value="Cro/C1-type_HTH"/>
</dbReference>
<keyword evidence="2" id="KW-0238">DNA-binding</keyword>
<name>W4QYZ5_HALA3</name>
<dbReference type="AlphaFoldDB" id="W4QYZ5"/>
<proteinExistence type="predicted"/>
<accession>W4QYZ5</accession>
<reference evidence="2 3" key="1">
    <citation type="journal article" date="2014" name="Genome Announc.">
        <title>Draft Genome Sequences of Three Alkaliphilic Bacillus Strains, Bacillus wakoensis JCM 9140T, Bacillus akibai JCM 9157T, and Bacillus hemicellulosilyticus JCM 9152T.</title>
        <authorList>
            <person name="Yuki M."/>
            <person name="Oshima K."/>
            <person name="Suda W."/>
            <person name="Oshida Y."/>
            <person name="Kitamura K."/>
            <person name="Iida T."/>
            <person name="Hattori M."/>
            <person name="Ohkuma M."/>
        </authorList>
    </citation>
    <scope>NUCLEOTIDE SEQUENCE [LARGE SCALE GENOMIC DNA]</scope>
    <source>
        <strain evidence="2 3">JCM 9157</strain>
    </source>
</reference>
<dbReference type="InterPro" id="IPR010982">
    <property type="entry name" value="Lambda_DNA-bd_dom_sf"/>
</dbReference>